<proteinExistence type="predicted"/>
<reference evidence="1" key="1">
    <citation type="journal article" date="2023" name="Plant J.">
        <title>Genome sequences and population genomics provide insights into the demographic history, inbreeding, and mutation load of two 'living fossil' tree species of Dipteronia.</title>
        <authorList>
            <person name="Feng Y."/>
            <person name="Comes H.P."/>
            <person name="Chen J."/>
            <person name="Zhu S."/>
            <person name="Lu R."/>
            <person name="Zhang X."/>
            <person name="Li P."/>
            <person name="Qiu J."/>
            <person name="Olsen K.M."/>
            <person name="Qiu Y."/>
        </authorList>
    </citation>
    <scope>NUCLEOTIDE SEQUENCE</scope>
    <source>
        <strain evidence="1">NBL</strain>
    </source>
</reference>
<evidence type="ECO:0008006" key="3">
    <source>
        <dbReference type="Google" id="ProtNLM"/>
    </source>
</evidence>
<gene>
    <name evidence="1" type="ORF">Dsin_029297</name>
</gene>
<accession>A0AAD9ZTM9</accession>
<evidence type="ECO:0000313" key="2">
    <source>
        <dbReference type="Proteomes" id="UP001281410"/>
    </source>
</evidence>
<name>A0AAD9ZTM9_9ROSI</name>
<keyword evidence="2" id="KW-1185">Reference proteome</keyword>
<comment type="caution">
    <text evidence="1">The sequence shown here is derived from an EMBL/GenBank/DDBJ whole genome shotgun (WGS) entry which is preliminary data.</text>
</comment>
<organism evidence="1 2">
    <name type="scientific">Dipteronia sinensis</name>
    <dbReference type="NCBI Taxonomy" id="43782"/>
    <lineage>
        <taxon>Eukaryota</taxon>
        <taxon>Viridiplantae</taxon>
        <taxon>Streptophyta</taxon>
        <taxon>Embryophyta</taxon>
        <taxon>Tracheophyta</taxon>
        <taxon>Spermatophyta</taxon>
        <taxon>Magnoliopsida</taxon>
        <taxon>eudicotyledons</taxon>
        <taxon>Gunneridae</taxon>
        <taxon>Pentapetalae</taxon>
        <taxon>rosids</taxon>
        <taxon>malvids</taxon>
        <taxon>Sapindales</taxon>
        <taxon>Sapindaceae</taxon>
        <taxon>Hippocastanoideae</taxon>
        <taxon>Acereae</taxon>
        <taxon>Dipteronia</taxon>
    </lineage>
</organism>
<dbReference type="EMBL" id="JANJYJ010000009">
    <property type="protein sequence ID" value="KAK3189736.1"/>
    <property type="molecule type" value="Genomic_DNA"/>
</dbReference>
<dbReference type="Proteomes" id="UP001281410">
    <property type="component" value="Unassembled WGS sequence"/>
</dbReference>
<dbReference type="PANTHER" id="PTHR31635:SF196">
    <property type="entry name" value="REVERSE TRANSCRIPTASE DOMAIN-CONTAINING PROTEIN-RELATED"/>
    <property type="match status" value="1"/>
</dbReference>
<sequence length="289" mass="32549">MQHLVCKLKTLKGRLKDWNVNVFGNVHAKMQAAKCKPDDIQNKAIAKKEVLDSARIQDIFWREKCKLKWLKDGDRCSKYFHTYAKYRASKSSINSLQINEMMVDDPDAISTHVVDFYSNLYSSTSDTRPNDMLHFIPSLVSDQENAELISIPFAEEIKNIIFSMDPSSAPGPDVFPGSFYQVFLGSWLLPILNSNFVALIPKILEACLISQFSPIALANFLFKIIPKIMADRMGKIVSRISTRNQVTFIKGRSITNCSAMVSKGVHMLDQKAFGGNLGLNLDVKKAFDT</sequence>
<evidence type="ECO:0000313" key="1">
    <source>
        <dbReference type="EMBL" id="KAK3189736.1"/>
    </source>
</evidence>
<dbReference type="AlphaFoldDB" id="A0AAD9ZTM9"/>
<protein>
    <recommendedName>
        <fullName evidence="3">Reverse transcriptase domain-containing protein</fullName>
    </recommendedName>
</protein>
<dbReference type="PANTHER" id="PTHR31635">
    <property type="entry name" value="REVERSE TRANSCRIPTASE DOMAIN-CONTAINING PROTEIN-RELATED"/>
    <property type="match status" value="1"/>
</dbReference>